<reference evidence="2" key="1">
    <citation type="submission" date="2016-12" db="EMBL/GenBank/DDBJ databases">
        <title>Extending the VSGnome of Trypanosoma brucei strain TREU927.</title>
        <authorList>
            <person name="Cross G.A."/>
        </authorList>
    </citation>
    <scope>NUCLEOTIDE SEQUENCE</scope>
    <source>
        <strain evidence="2">Tb927.99.1668</strain>
    </source>
</reference>
<proteinExistence type="predicted"/>
<feature type="signal peptide" evidence="1">
    <location>
        <begin position="1"/>
        <end position="36"/>
    </location>
</feature>
<dbReference type="EMBL" id="KY404594">
    <property type="protein sequence ID" value="ARB50845.1"/>
    <property type="molecule type" value="Genomic_DNA"/>
</dbReference>
<evidence type="ECO:0000256" key="1">
    <source>
        <dbReference type="SAM" id="SignalP"/>
    </source>
</evidence>
<sequence>MSNGPTALKGRSSQHVTELTVFLVFVLSLLTAQANSDETAANAAIKDLCTLDIYYNAIEAELKQWLADAGGAPEEITRQLESVTLAAEKHKETSKEIGYQALCMILSSRLKQAAAYVAAATQKITAALAAIAARRTEQNTLLGALESAKETTFTHTADSAAAQKLTTSSGQNTRRCKATMQPALTFKKKCSATTEQSAAAEGIKGVFRKLTQLKTLANDDATQPKISLTFEAAGTLTSGQVWVTAGGGSHCEKHASTGSELTNAANGMAMAEATAGIKRELQTTYGERAWITNDKDLANALRAAQQVQGATQKAF</sequence>
<name>A0A1V0FZN6_9TRYP</name>
<keyword evidence="1" id="KW-0732">Signal</keyword>
<organism evidence="2">
    <name type="scientific">Trypanosoma brucei</name>
    <dbReference type="NCBI Taxonomy" id="5691"/>
    <lineage>
        <taxon>Eukaryota</taxon>
        <taxon>Discoba</taxon>
        <taxon>Euglenozoa</taxon>
        <taxon>Kinetoplastea</taxon>
        <taxon>Metakinetoplastina</taxon>
        <taxon>Trypanosomatida</taxon>
        <taxon>Trypanosomatidae</taxon>
        <taxon>Trypanosoma</taxon>
    </lineage>
</organism>
<dbReference type="VEuPathDB" id="TriTrypDB:Tb427_000100700"/>
<feature type="chain" id="PRO_5012527558" evidence="1">
    <location>
        <begin position="37"/>
        <end position="315"/>
    </location>
</feature>
<protein>
    <submittedName>
        <fullName evidence="2">Variant surface glycoprotein</fullName>
    </submittedName>
</protein>
<dbReference type="AlphaFoldDB" id="A0A1V0FZN6"/>
<accession>A0A1V0FZN6</accession>
<evidence type="ECO:0000313" key="2">
    <source>
        <dbReference type="EMBL" id="ARB50845.1"/>
    </source>
</evidence>